<dbReference type="AlphaFoldDB" id="A0A2S6AMG1"/>
<dbReference type="InterPro" id="IPR012340">
    <property type="entry name" value="NA-bd_OB-fold"/>
</dbReference>
<dbReference type="GO" id="GO:0006310">
    <property type="term" value="P:DNA recombination"/>
    <property type="evidence" value="ECO:0007669"/>
    <property type="project" value="InterPro"/>
</dbReference>
<reference evidence="7 8" key="1">
    <citation type="submission" date="2018-02" db="EMBL/GenBank/DDBJ databases">
        <title>8 Nocardia nova and 1 Nocardia cyriacigeorgica strain used for evolution to TMP-SMX.</title>
        <authorList>
            <person name="Mehta H."/>
            <person name="Weng J."/>
            <person name="Shamoo Y."/>
        </authorList>
    </citation>
    <scope>NUCLEOTIDE SEQUENCE [LARGE SCALE GENOMIC DNA]</scope>
    <source>
        <strain evidence="7 8">MDA3139</strain>
    </source>
</reference>
<gene>
    <name evidence="7" type="ORF">C5E45_20520</name>
</gene>
<dbReference type="Gene3D" id="2.40.50.140">
    <property type="entry name" value="Nucleic acid-binding proteins"/>
    <property type="match status" value="1"/>
</dbReference>
<name>A0A2S6AMG1_9NOCA</name>
<dbReference type="Gene3D" id="3.30.470.30">
    <property type="entry name" value="DNA ligase/mRNA capping enzyme"/>
    <property type="match status" value="1"/>
</dbReference>
<dbReference type="InterPro" id="IPR016059">
    <property type="entry name" value="DNA_ligase_ATP-dep_CS"/>
</dbReference>
<dbReference type="PANTHER" id="PTHR45674">
    <property type="entry name" value="DNA LIGASE 1/3 FAMILY MEMBER"/>
    <property type="match status" value="1"/>
</dbReference>
<dbReference type="GO" id="GO:0005524">
    <property type="term" value="F:ATP binding"/>
    <property type="evidence" value="ECO:0007669"/>
    <property type="project" value="InterPro"/>
</dbReference>
<evidence type="ECO:0000313" key="8">
    <source>
        <dbReference type="Proteomes" id="UP000239874"/>
    </source>
</evidence>
<dbReference type="PROSITE" id="PS00697">
    <property type="entry name" value="DNA_LIGASE_A1"/>
    <property type="match status" value="1"/>
</dbReference>
<dbReference type="Pfam" id="PF01068">
    <property type="entry name" value="DNA_ligase_A_M"/>
    <property type="match status" value="1"/>
</dbReference>
<evidence type="ECO:0000256" key="4">
    <source>
        <dbReference type="ARBA" id="ARBA00034003"/>
    </source>
</evidence>
<dbReference type="Gene3D" id="3.30.1490.70">
    <property type="match status" value="1"/>
</dbReference>
<proteinExistence type="inferred from homology"/>
<dbReference type="GO" id="GO:0003910">
    <property type="term" value="F:DNA ligase (ATP) activity"/>
    <property type="evidence" value="ECO:0007669"/>
    <property type="project" value="UniProtKB-EC"/>
</dbReference>
<dbReference type="Proteomes" id="UP000239874">
    <property type="component" value="Unassembled WGS sequence"/>
</dbReference>
<dbReference type="SUPFAM" id="SSF56091">
    <property type="entry name" value="DNA ligase/mRNA capping enzyme, catalytic domain"/>
    <property type="match status" value="1"/>
</dbReference>
<evidence type="ECO:0000256" key="1">
    <source>
        <dbReference type="ARBA" id="ARBA00007572"/>
    </source>
</evidence>
<dbReference type="Pfam" id="PF04679">
    <property type="entry name" value="DNA_ligase_A_C"/>
    <property type="match status" value="1"/>
</dbReference>
<protein>
    <recommendedName>
        <fullName evidence="2">DNA ligase (ATP)</fullName>
        <ecNumber evidence="2">6.5.1.1</ecNumber>
    </recommendedName>
</protein>
<evidence type="ECO:0000313" key="7">
    <source>
        <dbReference type="EMBL" id="PPJ36431.1"/>
    </source>
</evidence>
<organism evidence="7 8">
    <name type="scientific">Nocardia nova</name>
    <dbReference type="NCBI Taxonomy" id="37330"/>
    <lineage>
        <taxon>Bacteria</taxon>
        <taxon>Bacillati</taxon>
        <taxon>Actinomycetota</taxon>
        <taxon>Actinomycetes</taxon>
        <taxon>Mycobacteriales</taxon>
        <taxon>Nocardiaceae</taxon>
        <taxon>Nocardia</taxon>
    </lineage>
</organism>
<keyword evidence="3 7" id="KW-0436">Ligase</keyword>
<evidence type="ECO:0000259" key="5">
    <source>
        <dbReference type="Pfam" id="PF01068"/>
    </source>
</evidence>
<comment type="catalytic activity">
    <reaction evidence="4">
        <text>ATP + (deoxyribonucleotide)n-3'-hydroxyl + 5'-phospho-(deoxyribonucleotide)m = (deoxyribonucleotide)n+m + AMP + diphosphate.</text>
        <dbReference type="EC" id="6.5.1.1"/>
    </reaction>
</comment>
<dbReference type="PANTHER" id="PTHR45674:SF4">
    <property type="entry name" value="DNA LIGASE 1"/>
    <property type="match status" value="1"/>
</dbReference>
<dbReference type="CDD" id="cd07971">
    <property type="entry name" value="OBF_DNA_ligase_LigD"/>
    <property type="match status" value="1"/>
</dbReference>
<dbReference type="GO" id="GO:0006281">
    <property type="term" value="P:DNA repair"/>
    <property type="evidence" value="ECO:0007669"/>
    <property type="project" value="InterPro"/>
</dbReference>
<dbReference type="InterPro" id="IPR012310">
    <property type="entry name" value="DNA_ligase_ATP-dep_cent"/>
</dbReference>
<feature type="domain" description="DNA ligase ATP-dependent C-terminal" evidence="6">
    <location>
        <begin position="208"/>
        <end position="300"/>
    </location>
</feature>
<dbReference type="EMBL" id="PSZC01000014">
    <property type="protein sequence ID" value="PPJ36431.1"/>
    <property type="molecule type" value="Genomic_DNA"/>
</dbReference>
<dbReference type="NCBIfam" id="TIGR02779">
    <property type="entry name" value="NHEJ_ligase_lig"/>
    <property type="match status" value="1"/>
</dbReference>
<evidence type="ECO:0000259" key="6">
    <source>
        <dbReference type="Pfam" id="PF04679"/>
    </source>
</evidence>
<evidence type="ECO:0000256" key="3">
    <source>
        <dbReference type="ARBA" id="ARBA00022598"/>
    </source>
</evidence>
<evidence type="ECO:0000256" key="2">
    <source>
        <dbReference type="ARBA" id="ARBA00012727"/>
    </source>
</evidence>
<comment type="similarity">
    <text evidence="1">Belongs to the ATP-dependent DNA ligase family.</text>
</comment>
<dbReference type="SUPFAM" id="SSF50249">
    <property type="entry name" value="Nucleic acid-binding proteins"/>
    <property type="match status" value="1"/>
</dbReference>
<dbReference type="EC" id="6.5.1.1" evidence="2"/>
<sequence>MLAISGKPPDSADWAVEMKWDGARILAICRNGQCRLFSRNQRELTASFPDITQAVIDRAGGRELIVDGEVVSQTSTGAPQFGLLQRRLHVRRPSRELLRTVPAQLFAFDLLGQDGVSTMGEAYLTRRERLDALALAGPHLTVPPFWRDVPAEQLLTVAAEHHLEGIVSKRVNSSYRPGRSRSWVKTVLRQRLEAIVVAHLPSGSSATAGFGALVLAAHDPAGELVYLGTVGTGWSNAERRSLRAQFDRLAAAEPTIAGPVPHTVAAAARWIHPGLVATIEYREATIGGLRHPSWIGLRDDIDPDQVFLP</sequence>
<dbReference type="CDD" id="cd07906">
    <property type="entry name" value="Adenylation_DNA_ligase_LigD_LigC"/>
    <property type="match status" value="1"/>
</dbReference>
<feature type="domain" description="ATP-dependent DNA ligase family profile" evidence="5">
    <location>
        <begin position="12"/>
        <end position="185"/>
    </location>
</feature>
<accession>A0A2S6AMG1</accession>
<dbReference type="InterPro" id="IPR012309">
    <property type="entry name" value="DNA_ligase_ATP-dep_C"/>
</dbReference>
<dbReference type="RefSeq" id="WP_104380227.1">
    <property type="nucleotide sequence ID" value="NZ_PSZC01000014.1"/>
</dbReference>
<comment type="caution">
    <text evidence="7">The sequence shown here is derived from an EMBL/GenBank/DDBJ whole genome shotgun (WGS) entry which is preliminary data.</text>
</comment>
<dbReference type="InterPro" id="IPR014146">
    <property type="entry name" value="LigD_ligase_dom"/>
</dbReference>
<dbReference type="InterPro" id="IPR050191">
    <property type="entry name" value="ATP-dep_DNA_ligase"/>
</dbReference>